<keyword evidence="4 7" id="KW-0812">Transmembrane</keyword>
<organism evidence="9 10">
    <name type="scientific">Mycolicibacterium setense</name>
    <dbReference type="NCBI Taxonomy" id="431269"/>
    <lineage>
        <taxon>Bacteria</taxon>
        <taxon>Bacillati</taxon>
        <taxon>Actinomycetota</taxon>
        <taxon>Actinomycetes</taxon>
        <taxon>Mycobacteriales</taxon>
        <taxon>Mycobacteriaceae</taxon>
        <taxon>Mycolicibacterium</taxon>
    </lineage>
</organism>
<dbReference type="InterPro" id="IPR050366">
    <property type="entry name" value="BP-dependent_transpt_permease"/>
</dbReference>
<comment type="similarity">
    <text evidence="7">Belongs to the binding-protein-dependent transport system permease family.</text>
</comment>
<keyword evidence="3" id="KW-1003">Cell membrane</keyword>
<evidence type="ECO:0000256" key="7">
    <source>
        <dbReference type="RuleBase" id="RU363032"/>
    </source>
</evidence>
<evidence type="ECO:0000256" key="4">
    <source>
        <dbReference type="ARBA" id="ARBA00022692"/>
    </source>
</evidence>
<comment type="subcellular location">
    <subcellularLocation>
        <location evidence="1 7">Cell membrane</location>
        <topology evidence="1 7">Multi-pass membrane protein</topology>
    </subcellularLocation>
</comment>
<feature type="transmembrane region" description="Helical" evidence="7">
    <location>
        <begin position="236"/>
        <end position="261"/>
    </location>
</feature>
<evidence type="ECO:0000256" key="3">
    <source>
        <dbReference type="ARBA" id="ARBA00022475"/>
    </source>
</evidence>
<gene>
    <name evidence="9" type="ORF">QQ44_01085</name>
</gene>
<dbReference type="PANTHER" id="PTHR43386">
    <property type="entry name" value="OLIGOPEPTIDE TRANSPORT SYSTEM PERMEASE PROTEIN APPC"/>
    <property type="match status" value="1"/>
</dbReference>
<dbReference type="InterPro" id="IPR035906">
    <property type="entry name" value="MetI-like_sf"/>
</dbReference>
<evidence type="ECO:0000256" key="5">
    <source>
        <dbReference type="ARBA" id="ARBA00022989"/>
    </source>
</evidence>
<evidence type="ECO:0000256" key="2">
    <source>
        <dbReference type="ARBA" id="ARBA00022448"/>
    </source>
</evidence>
<dbReference type="Pfam" id="PF00528">
    <property type="entry name" value="BPD_transp_1"/>
    <property type="match status" value="1"/>
</dbReference>
<name>A0ABR4Z111_9MYCO</name>
<proteinExistence type="inferred from homology"/>
<evidence type="ECO:0000256" key="6">
    <source>
        <dbReference type="ARBA" id="ARBA00023136"/>
    </source>
</evidence>
<evidence type="ECO:0000313" key="9">
    <source>
        <dbReference type="EMBL" id="KHO28176.1"/>
    </source>
</evidence>
<protein>
    <submittedName>
        <fullName evidence="9">ABC transporter permease</fullName>
    </submittedName>
</protein>
<reference evidence="9 10" key="1">
    <citation type="submission" date="2014-11" db="EMBL/GenBank/DDBJ databases">
        <title>Mycobacterium setense Manresensis Genome.</title>
        <authorList>
            <person name="Rech G."/>
            <person name="Sumoy L."/>
        </authorList>
    </citation>
    <scope>NUCLEOTIDE SEQUENCE [LARGE SCALE GENOMIC DNA]</scope>
    <source>
        <strain evidence="9 10">Manresensis</strain>
    </source>
</reference>
<keyword evidence="6 7" id="KW-0472">Membrane</keyword>
<dbReference type="SUPFAM" id="SSF161098">
    <property type="entry name" value="MetI-like"/>
    <property type="match status" value="1"/>
</dbReference>
<dbReference type="PROSITE" id="PS50928">
    <property type="entry name" value="ABC_TM1"/>
    <property type="match status" value="1"/>
</dbReference>
<feature type="transmembrane region" description="Helical" evidence="7">
    <location>
        <begin position="72"/>
        <end position="98"/>
    </location>
</feature>
<dbReference type="PANTHER" id="PTHR43386:SF25">
    <property type="entry name" value="PEPTIDE ABC TRANSPORTER PERMEASE PROTEIN"/>
    <property type="match status" value="1"/>
</dbReference>
<keyword evidence="2 7" id="KW-0813">Transport</keyword>
<comment type="caution">
    <text evidence="9">The sequence shown here is derived from an EMBL/GenBank/DDBJ whole genome shotgun (WGS) entry which is preliminary data.</text>
</comment>
<evidence type="ECO:0000313" key="10">
    <source>
        <dbReference type="Proteomes" id="UP000031004"/>
    </source>
</evidence>
<feature type="transmembrane region" description="Helical" evidence="7">
    <location>
        <begin position="133"/>
        <end position="150"/>
    </location>
</feature>
<keyword evidence="10" id="KW-1185">Reference proteome</keyword>
<evidence type="ECO:0000256" key="1">
    <source>
        <dbReference type="ARBA" id="ARBA00004651"/>
    </source>
</evidence>
<dbReference type="Proteomes" id="UP000031004">
    <property type="component" value="Unassembled WGS sequence"/>
</dbReference>
<evidence type="ECO:0000259" key="8">
    <source>
        <dbReference type="PROSITE" id="PS50928"/>
    </source>
</evidence>
<keyword evidence="5 7" id="KW-1133">Transmembrane helix</keyword>
<feature type="transmembrane region" description="Helical" evidence="7">
    <location>
        <begin position="105"/>
        <end position="127"/>
    </location>
</feature>
<dbReference type="InterPro" id="IPR000515">
    <property type="entry name" value="MetI-like"/>
</dbReference>
<dbReference type="EMBL" id="JTLZ01000001">
    <property type="protein sequence ID" value="KHO28176.1"/>
    <property type="molecule type" value="Genomic_DNA"/>
</dbReference>
<accession>A0ABR4Z111</accession>
<feature type="domain" description="ABC transmembrane type-1" evidence="8">
    <location>
        <begin position="75"/>
        <end position="260"/>
    </location>
</feature>
<sequence>MDPTARRMTWRRVRLLLPVAAVFVVIAVGWLVAPDVHGQGSGIPFAQPSAQHWLGTDSRSEDVLAKLAQGGWVLALVAALIAVVVTGLASMLGALVALRPRLAWPLAWLADAMLLVPPVLLILLVLVSWPSGGVWALVALAVVGGTPYTTRVMSAAASPIAASGYVQVADASGERLPYLIFGQVLPNMGQTVATQLGLRYVEAIYVVSTAAFLQLIPSVGSANWAMMVRENAAGLLLNPAAVVAPAAAIAVLAVVVNVTALGSSSPLGDRS</sequence>
<feature type="transmembrane region" description="Helical" evidence="7">
    <location>
        <begin position="15"/>
        <end position="33"/>
    </location>
</feature>